<feature type="compositionally biased region" description="Low complexity" evidence="1">
    <location>
        <begin position="927"/>
        <end position="938"/>
    </location>
</feature>
<feature type="compositionally biased region" description="Acidic residues" evidence="1">
    <location>
        <begin position="267"/>
        <end position="304"/>
    </location>
</feature>
<organism evidence="2">
    <name type="scientific">Phaffia rhodozyma</name>
    <name type="common">Yeast</name>
    <name type="synonym">Xanthophyllomyces dendrorhous</name>
    <dbReference type="NCBI Taxonomy" id="264483"/>
    <lineage>
        <taxon>Eukaryota</taxon>
        <taxon>Fungi</taxon>
        <taxon>Dikarya</taxon>
        <taxon>Basidiomycota</taxon>
        <taxon>Agaricomycotina</taxon>
        <taxon>Tremellomycetes</taxon>
        <taxon>Cystofilobasidiales</taxon>
        <taxon>Mrakiaceae</taxon>
        <taxon>Phaffia</taxon>
    </lineage>
</organism>
<feature type="region of interest" description="Disordered" evidence="1">
    <location>
        <begin position="129"/>
        <end position="352"/>
    </location>
</feature>
<feature type="region of interest" description="Disordered" evidence="1">
    <location>
        <begin position="921"/>
        <end position="978"/>
    </location>
</feature>
<feature type="compositionally biased region" description="Pro residues" evidence="1">
    <location>
        <begin position="1121"/>
        <end position="1131"/>
    </location>
</feature>
<name>A0A0F7SVP2_PHARH</name>
<protein>
    <submittedName>
        <fullName evidence="2">Uncharacterized protein</fullName>
    </submittedName>
</protein>
<feature type="compositionally biased region" description="Low complexity" evidence="1">
    <location>
        <begin position="881"/>
        <end position="893"/>
    </location>
</feature>
<feature type="region of interest" description="Disordered" evidence="1">
    <location>
        <begin position="607"/>
        <end position="636"/>
    </location>
</feature>
<feature type="region of interest" description="Disordered" evidence="1">
    <location>
        <begin position="789"/>
        <end position="840"/>
    </location>
</feature>
<feature type="region of interest" description="Disordered" evidence="1">
    <location>
        <begin position="1180"/>
        <end position="1266"/>
    </location>
</feature>
<feature type="compositionally biased region" description="Polar residues" evidence="1">
    <location>
        <begin position="59"/>
        <end position="69"/>
    </location>
</feature>
<feature type="compositionally biased region" description="Pro residues" evidence="1">
    <location>
        <begin position="180"/>
        <end position="194"/>
    </location>
</feature>
<feature type="compositionally biased region" description="Polar residues" evidence="1">
    <location>
        <begin position="610"/>
        <end position="619"/>
    </location>
</feature>
<reference evidence="2" key="1">
    <citation type="submission" date="2014-08" db="EMBL/GenBank/DDBJ databases">
        <authorList>
            <person name="Sharma Rahul"/>
            <person name="Thines Marco"/>
        </authorList>
    </citation>
    <scope>NUCLEOTIDE SEQUENCE</scope>
</reference>
<feature type="compositionally biased region" description="Basic and acidic residues" evidence="1">
    <location>
        <begin position="451"/>
        <end position="461"/>
    </location>
</feature>
<dbReference type="EMBL" id="LN483166">
    <property type="protein sequence ID" value="CED84635.1"/>
    <property type="molecule type" value="Genomic_DNA"/>
</dbReference>
<feature type="compositionally biased region" description="Polar residues" evidence="1">
    <location>
        <begin position="1014"/>
        <end position="1031"/>
    </location>
</feature>
<evidence type="ECO:0000256" key="1">
    <source>
        <dbReference type="SAM" id="MobiDB-lite"/>
    </source>
</evidence>
<feature type="region of interest" description="Disordered" evidence="1">
    <location>
        <begin position="56"/>
        <end position="78"/>
    </location>
</feature>
<feature type="compositionally biased region" description="Basic and acidic residues" evidence="1">
    <location>
        <begin position="316"/>
        <end position="328"/>
    </location>
</feature>
<accession>A0A0F7SVP2</accession>
<feature type="compositionally biased region" description="Acidic residues" evidence="1">
    <location>
        <begin position="241"/>
        <end position="250"/>
    </location>
</feature>
<feature type="compositionally biased region" description="Basic and acidic residues" evidence="1">
    <location>
        <begin position="556"/>
        <end position="569"/>
    </location>
</feature>
<feature type="region of interest" description="Disordered" evidence="1">
    <location>
        <begin position="1"/>
        <end position="43"/>
    </location>
</feature>
<feature type="compositionally biased region" description="Low complexity" evidence="1">
    <location>
        <begin position="1201"/>
        <end position="1213"/>
    </location>
</feature>
<feature type="region of interest" description="Disordered" evidence="1">
    <location>
        <begin position="1093"/>
        <end position="1134"/>
    </location>
</feature>
<feature type="region of interest" description="Disordered" evidence="1">
    <location>
        <begin position="859"/>
        <end position="894"/>
    </location>
</feature>
<feature type="compositionally biased region" description="Basic and acidic residues" evidence="1">
    <location>
        <begin position="220"/>
        <end position="229"/>
    </location>
</feature>
<feature type="compositionally biased region" description="Polar residues" evidence="1">
    <location>
        <begin position="806"/>
        <end position="819"/>
    </location>
</feature>
<evidence type="ECO:0000313" key="2">
    <source>
        <dbReference type="EMBL" id="CED84635.1"/>
    </source>
</evidence>
<feature type="compositionally biased region" description="Low complexity" evidence="1">
    <location>
        <begin position="701"/>
        <end position="716"/>
    </location>
</feature>
<feature type="compositionally biased region" description="Low complexity" evidence="1">
    <location>
        <begin position="162"/>
        <end position="179"/>
    </location>
</feature>
<feature type="region of interest" description="Disordered" evidence="1">
    <location>
        <begin position="451"/>
        <end position="584"/>
    </location>
</feature>
<feature type="compositionally biased region" description="Basic and acidic residues" evidence="1">
    <location>
        <begin position="479"/>
        <end position="497"/>
    </location>
</feature>
<feature type="region of interest" description="Disordered" evidence="1">
    <location>
        <begin position="670"/>
        <end position="769"/>
    </location>
</feature>
<sequence length="1390" mass="147382">MDHPPLTPTRITDNLPSTTSTSVCSPTQLINHDHGHDASDTESTTAETASTCSSFAEWSSGSDSDSNPNRIFYGPTRTPERKLLQKVRHKDSREFHRRKTLWEDPSVRAADRSILSPTKSSQCELSVVTSVRSPCSTPPPRNVRRPSPQTRLESPNKYIDNPASSLSTPPASPPHSTTTPSPPTRSPKFPPSPSAVPVCGSPFPTYITSRARTFHHNRRKPSDLAKADESFSSADGSMSADSEDEFEYQPEPESVHQPEAAPHAELDANEEDEGEWETEGEHEEEEEEEEEEEADVPKEEDIDETGCALDQSVESAKQEELEGEREREPEEEFVVAQPTEDCISGDPVEAGTEPIAMIPFDIVTEETAEEHAQDVTEITVEETIPIITPQVASVVTEETIEEIAEDSTMKILQEDFEDISKKTFNETPANLVEESMEQSTELPVEVYTKETITESTEERAEVATSDAQYAMDLESADGSGDKSETDVQKDVRGEESGKVVVNGDSSEFTNRTEVEEVEEDVGNAGGVADEESVVSADHIEPCADENQEISGQGEDEVLRLPPDETRDDLGESNVEKFQPSDQPRLDVLTFSQSEEGSAALLDGVSPVSLCHQTPTSSPKLSPDQLAAHSITPNTSAGLDEPAICERIQPAYTNAQSNVLVVSSLNPKAVLPEPFSEPVRSTPKRVQKSPVKSSHSKRKSSRSQPSSSSTTAAAASQRILSKPSEFALNEAESTRPQEPITSPGPLRQTFPNSVASTFSSGSGSDSTSASTFISIPPVSVLKPLSVSLSLPSATGTASSSPAFSSSRLQGPSRSFGSNAESKVPKRDINVPERSALSKSAFRPTLSNKARGYIPGVSVKSRGGYSSPSKSTILGPPVRVLHSPTTRSSSSTTATFLGSHSIGPLSRSTGSVSPAPGIAPTVLPRVRPLGGTSSGSLGHGLQKDVPSEALTVGLTRKTFDQHRTKDHSAKVEGGAGPGLGNSVRSVSSSLIPTSASASAFTSVPLSSAPSLVSPSTKTTGQDRPSGPASSLRSIPTRRSARAAGEPVGSAAPTIALPPVSHRSRTGFGGGSGGGVLTTSSAGAVHSIASSTIPSLAMKPRRLPHSALNGSTASSSSASLPTVLTPPPPVPPLPSALAAPPAMANPVVPAPPPMLSKDLASLTDHNTIVNGVLFCALTRTVVRREGEHRPSSPGPKKKSPLAMAAASSSSSRSTSGAGTGRGRKVSFGSESEEEEEEEDGAWPGLNGGGSVSDQEKKTHLLGPGEDEVFVSPIRKNRSSATCGRKQLWSGSTSAVEARRSSDRMVKWKKSLVVSNSRSGADRTYQSTEEISAELKKSCIKPTASLDVHGNLDLTKLPPLTSIIKRTKVTYVRFVYDDDLPKAPAGEKKKKRGK</sequence>
<proteinExistence type="predicted"/>
<feature type="compositionally biased region" description="Low complexity" evidence="1">
    <location>
        <begin position="752"/>
        <end position="769"/>
    </location>
</feature>
<feature type="region of interest" description="Disordered" evidence="1">
    <location>
        <begin position="1000"/>
        <end position="1072"/>
    </location>
</feature>
<feature type="compositionally biased region" description="Low complexity" evidence="1">
    <location>
        <begin position="16"/>
        <end position="27"/>
    </location>
</feature>
<feature type="compositionally biased region" description="Low complexity" evidence="1">
    <location>
        <begin position="1000"/>
        <end position="1013"/>
    </location>
</feature>
<feature type="compositionally biased region" description="Low complexity" evidence="1">
    <location>
        <begin position="789"/>
        <end position="805"/>
    </location>
</feature>
<feature type="compositionally biased region" description="Basic and acidic residues" evidence="1">
    <location>
        <begin position="955"/>
        <end position="968"/>
    </location>
</feature>
<feature type="compositionally biased region" description="Polar residues" evidence="1">
    <location>
        <begin position="230"/>
        <end position="240"/>
    </location>
</feature>
<feature type="compositionally biased region" description="Low complexity" evidence="1">
    <location>
        <begin position="1103"/>
        <end position="1120"/>
    </location>
</feature>
<feature type="compositionally biased region" description="Acidic residues" evidence="1">
    <location>
        <begin position="1227"/>
        <end position="1237"/>
    </location>
</feature>